<dbReference type="AlphaFoldDB" id="A0AAX4FQC9"/>
<proteinExistence type="predicted"/>
<organism evidence="2 3">
    <name type="scientific">Xanthomonas euvesicatoria</name>
    <dbReference type="NCBI Taxonomy" id="456327"/>
    <lineage>
        <taxon>Bacteria</taxon>
        <taxon>Pseudomonadati</taxon>
        <taxon>Pseudomonadota</taxon>
        <taxon>Gammaproteobacteria</taxon>
        <taxon>Lysobacterales</taxon>
        <taxon>Lysobacteraceae</taxon>
        <taxon>Xanthomonas</taxon>
    </lineage>
</organism>
<evidence type="ECO:0000313" key="3">
    <source>
        <dbReference type="Proteomes" id="UP001304429"/>
    </source>
</evidence>
<reference evidence="2" key="1">
    <citation type="submission" date="2023-10" db="EMBL/GenBank/DDBJ databases">
        <title>Comparative Genomic Analysis of Tomato Bacterial Spot Xanthomonads Reveals A New Lineage of Xanthomonas euvesicatoria.</title>
        <authorList>
            <person name="Huang C.-J."/>
            <person name="Wu T.-L."/>
            <person name="Wu Y.-L."/>
            <person name="Wang R.-S."/>
            <person name="Lin Y.-C."/>
        </authorList>
    </citation>
    <scope>NUCLEOTIDE SEQUENCE</scope>
    <source>
        <strain evidence="2">T0319-01</strain>
        <plasmid evidence="2">p3191.1</plasmid>
    </source>
</reference>
<gene>
    <name evidence="2" type="ORF">R5577_22580</name>
</gene>
<dbReference type="EMBL" id="CP137540">
    <property type="protein sequence ID" value="WOP58834.1"/>
    <property type="molecule type" value="Genomic_DNA"/>
</dbReference>
<evidence type="ECO:0000313" key="2">
    <source>
        <dbReference type="EMBL" id="WOP58834.1"/>
    </source>
</evidence>
<sequence length="98" mass="10847">MSSFHDYLTAAEDPSDHQQQHQLPRLGQQLAVDVDVDRAPHQILARALHAPPTSEIHRISSSGRASASFLENHYVACAALIQQAVPIVIRDKYPLILC</sequence>
<feature type="region of interest" description="Disordered" evidence="1">
    <location>
        <begin position="1"/>
        <end position="23"/>
    </location>
</feature>
<keyword evidence="2" id="KW-0614">Plasmid</keyword>
<evidence type="ECO:0000256" key="1">
    <source>
        <dbReference type="SAM" id="MobiDB-lite"/>
    </source>
</evidence>
<geneLocation type="plasmid" evidence="2 3">
    <name>p3191.1</name>
</geneLocation>
<protein>
    <submittedName>
        <fullName evidence="2">Uncharacterized protein</fullName>
    </submittedName>
</protein>
<accession>A0AAX4FQC9</accession>
<dbReference type="RefSeq" id="WP_219874900.1">
    <property type="nucleotide sequence ID" value="NZ_CP137533.1"/>
</dbReference>
<name>A0AAX4FQC9_XANEU</name>
<dbReference type="Proteomes" id="UP001304429">
    <property type="component" value="Plasmid p3191.1"/>
</dbReference>